<feature type="domain" description="6-hydroxymethylpterin diphosphokinase MptE-like" evidence="1">
    <location>
        <begin position="214"/>
        <end position="370"/>
    </location>
</feature>
<dbReference type="AlphaFoldDB" id="A0AAU7PPG7"/>
<organism evidence="2">
    <name type="scientific">Lacrimispora sp. BS-2</name>
    <dbReference type="NCBI Taxonomy" id="3151850"/>
    <lineage>
        <taxon>Bacteria</taxon>
        <taxon>Bacillati</taxon>
        <taxon>Bacillota</taxon>
        <taxon>Clostridia</taxon>
        <taxon>Lachnospirales</taxon>
        <taxon>Lachnospiraceae</taxon>
        <taxon>Lacrimispora</taxon>
    </lineage>
</organism>
<dbReference type="RefSeq" id="WP_349946604.1">
    <property type="nucleotide sequence ID" value="NZ_CP157940.1"/>
</dbReference>
<dbReference type="Pfam" id="PF01973">
    <property type="entry name" value="MptE-like"/>
    <property type="match status" value="1"/>
</dbReference>
<name>A0AAU7PPG7_9FIRM</name>
<sequence length="443" mass="52597">MIAKEKKMEVILWGLGTNGKNLIDVLDKGTVVAIIDTKAEVLNLKFYQEIPIIDFNTYLSQYREYFIIVTPMICESIVKSLEDNFIEDYFLQSKSCMALSAFLDVKHDTFINSHKLNANNHYYIYGIDFFGLYLYKYLIRNDFKVDFLYADKKQKLMLERLNKKKIIDKFSSITKVEENDFIIQIQKRSFVYNRYLNILDYKSLNEKFYSKWKTNLRKFKDSQSRKRIFIIATGPSLRISDLDMLQKNNELTMSMNQIYHAFEKTNWRPNYYVISDGFAMRDYENLKEKGRWFKNTEKFFSDNYLKFWNNQLDDSYHCFRQMQSSPEIGFSSDISDVVYSGLTVVYSCLQLATYMGFKEIFLLGCDFSFSPQFDSDKDHFYGSHESVLTGGYTFNYEFVQRAYEKAKEYSELHGISIYNATRGGKLEVFKRVTFDDLFLDRKE</sequence>
<evidence type="ECO:0000313" key="2">
    <source>
        <dbReference type="EMBL" id="XBS54150.1"/>
    </source>
</evidence>
<dbReference type="InterPro" id="IPR002826">
    <property type="entry name" value="MptE-like"/>
</dbReference>
<evidence type="ECO:0000259" key="1">
    <source>
        <dbReference type="Pfam" id="PF01973"/>
    </source>
</evidence>
<reference evidence="2" key="1">
    <citation type="submission" date="2024-06" db="EMBL/GenBank/DDBJ databases">
        <title>Lacrimispora cavernae sp. nov., a novel anaerobe isolated from bat guano pile inside a cave.</title>
        <authorList>
            <person name="Miller S.L."/>
            <person name="Lu N."/>
            <person name="King J."/>
            <person name="Sankaranarayanan K."/>
            <person name="Lawson P.A."/>
        </authorList>
    </citation>
    <scope>NUCLEOTIDE SEQUENCE</scope>
    <source>
        <strain evidence="2">BS-2</strain>
    </source>
</reference>
<gene>
    <name evidence="2" type="ORF">ABFV83_20540</name>
</gene>
<dbReference type="EMBL" id="CP157940">
    <property type="protein sequence ID" value="XBS54150.1"/>
    <property type="molecule type" value="Genomic_DNA"/>
</dbReference>
<protein>
    <submittedName>
        <fullName evidence="2">6-hydroxymethylpterin diphosphokinase MptE-like protein</fullName>
    </submittedName>
</protein>
<accession>A0AAU7PPG7</accession>
<proteinExistence type="predicted"/>
<dbReference type="Gene3D" id="3.90.1480.10">
    <property type="entry name" value="Alpha-2,3-sialyltransferase"/>
    <property type="match status" value="1"/>
</dbReference>